<feature type="transmembrane region" description="Helical" evidence="1">
    <location>
        <begin position="12"/>
        <end position="30"/>
    </location>
</feature>
<proteinExistence type="predicted"/>
<evidence type="ECO:0000313" key="3">
    <source>
        <dbReference type="Proteomes" id="UP000195514"/>
    </source>
</evidence>
<dbReference type="AlphaFoldDB" id="A0A1Y6K6D9"/>
<evidence type="ECO:0000313" key="2">
    <source>
        <dbReference type="EMBL" id="SMX54169.1"/>
    </source>
</evidence>
<protein>
    <submittedName>
        <fullName evidence="2">Uncharacterized protein</fullName>
    </submittedName>
</protein>
<keyword evidence="1" id="KW-1133">Transmembrane helix</keyword>
<organism evidence="2 3">
    <name type="scientific">Candidatus Brevifilum fermentans</name>
    <dbReference type="NCBI Taxonomy" id="1986204"/>
    <lineage>
        <taxon>Bacteria</taxon>
        <taxon>Bacillati</taxon>
        <taxon>Chloroflexota</taxon>
        <taxon>Anaerolineae</taxon>
        <taxon>Anaerolineales</taxon>
        <taxon>Anaerolineaceae</taxon>
        <taxon>Candidatus Brevifilum</taxon>
    </lineage>
</organism>
<dbReference type="RefSeq" id="WP_087862040.1">
    <property type="nucleotide sequence ID" value="NZ_LT859958.1"/>
</dbReference>
<gene>
    <name evidence="2" type="ORF">CFX1CAM_1104</name>
</gene>
<dbReference type="KEGG" id="abat:CFX1CAM_1104"/>
<dbReference type="Proteomes" id="UP000195514">
    <property type="component" value="Chromosome I"/>
</dbReference>
<feature type="transmembrane region" description="Helical" evidence="1">
    <location>
        <begin position="42"/>
        <end position="67"/>
    </location>
</feature>
<keyword evidence="3" id="KW-1185">Reference proteome</keyword>
<dbReference type="EMBL" id="LT859958">
    <property type="protein sequence ID" value="SMX54169.1"/>
    <property type="molecule type" value="Genomic_DNA"/>
</dbReference>
<dbReference type="NCBIfam" id="NF037970">
    <property type="entry name" value="vanZ_1"/>
    <property type="match status" value="1"/>
</dbReference>
<feature type="transmembrane region" description="Helical" evidence="1">
    <location>
        <begin position="79"/>
        <end position="100"/>
    </location>
</feature>
<sequence>MNNFLRKRWTPLIVWMLIIILASSNVNPLFGLDRTLRGITLLGINLVLTITLIAQLFAYLILAVFLVRALAWTKDPGALVLLTVFLLALLFALANEGVQILIPRRPFDWRDLLTAGWGALLGLVGYVLLRRQPAQSDEEADLLL</sequence>
<accession>A0A1Y6K6D9</accession>
<keyword evidence="1" id="KW-0472">Membrane</keyword>
<evidence type="ECO:0000256" key="1">
    <source>
        <dbReference type="SAM" id="Phobius"/>
    </source>
</evidence>
<name>A0A1Y6K6D9_9CHLR</name>
<keyword evidence="1" id="KW-0812">Transmembrane</keyword>
<reference evidence="3" key="1">
    <citation type="submission" date="2017-05" db="EMBL/GenBank/DDBJ databases">
        <authorList>
            <person name="Kirkegaard R."/>
            <person name="Mcilroy J S."/>
        </authorList>
    </citation>
    <scope>NUCLEOTIDE SEQUENCE [LARGE SCALE GENOMIC DNA]</scope>
</reference>
<feature type="transmembrane region" description="Helical" evidence="1">
    <location>
        <begin position="112"/>
        <end position="129"/>
    </location>
</feature>